<keyword evidence="4" id="KW-1185">Reference proteome</keyword>
<dbReference type="Pfam" id="PF19573">
    <property type="entry name" value="DUF6089"/>
    <property type="match status" value="1"/>
</dbReference>
<protein>
    <recommendedName>
        <fullName evidence="2">DUF6089 domain-containing protein</fullName>
    </recommendedName>
</protein>
<dbReference type="HOGENOM" id="CLU_071588_2_0_10"/>
<dbReference type="STRING" id="880071.Fleli_3020"/>
<dbReference type="InterPro" id="IPR045743">
    <property type="entry name" value="DUF6089"/>
</dbReference>
<sequence length="239" mass="26932" precursor="true">MVSINYKSLLLVVSFTLLFSLSFTFSQAQDLEFGFGVGTTNYTGDVSPSFKLKNTRPAGEFFIRLNPSPAFSVRFGAMIGVIRADETESKEPFYQQRAAKFTGNIYEASARMEYNFRDYRAMSELNRLSPYIFFGGSLAHISVNSNYFDNKPKALEIALPIGVGIKYMLAHSYNLGFEFGARPTFTDAIDGMTQDDSSDEISSVGKFQMTNLFTKDMYYYTGISLSFTINRVICPTQFR</sequence>
<accession>I4AN26</accession>
<evidence type="ECO:0000313" key="3">
    <source>
        <dbReference type="EMBL" id="AFM05361.1"/>
    </source>
</evidence>
<feature type="signal peptide" evidence="1">
    <location>
        <begin position="1"/>
        <end position="28"/>
    </location>
</feature>
<organism evidence="3 4">
    <name type="scientific">Bernardetia litoralis (strain ATCC 23117 / DSM 6794 / NBRC 15988 / NCIMB 1366 / Fx l1 / Sio-4)</name>
    <name type="common">Flexibacter litoralis</name>
    <dbReference type="NCBI Taxonomy" id="880071"/>
    <lineage>
        <taxon>Bacteria</taxon>
        <taxon>Pseudomonadati</taxon>
        <taxon>Bacteroidota</taxon>
        <taxon>Cytophagia</taxon>
        <taxon>Cytophagales</taxon>
        <taxon>Bernardetiaceae</taxon>
        <taxon>Bernardetia</taxon>
    </lineage>
</organism>
<dbReference type="OrthoDB" id="654178at2"/>
<dbReference type="eggNOG" id="COG3637">
    <property type="taxonomic scope" value="Bacteria"/>
</dbReference>
<dbReference type="RefSeq" id="WP_014798795.1">
    <property type="nucleotide sequence ID" value="NC_018018.1"/>
</dbReference>
<gene>
    <name evidence="3" type="ordered locus">Fleli_3020</name>
</gene>
<evidence type="ECO:0000256" key="1">
    <source>
        <dbReference type="SAM" id="SignalP"/>
    </source>
</evidence>
<evidence type="ECO:0000313" key="4">
    <source>
        <dbReference type="Proteomes" id="UP000006054"/>
    </source>
</evidence>
<reference evidence="4" key="1">
    <citation type="submission" date="2012-06" db="EMBL/GenBank/DDBJ databases">
        <title>The complete genome of Flexibacter litoralis DSM 6794.</title>
        <authorList>
            <person name="Lucas S."/>
            <person name="Copeland A."/>
            <person name="Lapidus A."/>
            <person name="Glavina del Rio T."/>
            <person name="Dalin E."/>
            <person name="Tice H."/>
            <person name="Bruce D."/>
            <person name="Goodwin L."/>
            <person name="Pitluck S."/>
            <person name="Peters L."/>
            <person name="Ovchinnikova G."/>
            <person name="Lu M."/>
            <person name="Kyrpides N."/>
            <person name="Mavromatis K."/>
            <person name="Ivanova N."/>
            <person name="Brettin T."/>
            <person name="Detter J.C."/>
            <person name="Han C."/>
            <person name="Larimer F."/>
            <person name="Land M."/>
            <person name="Hauser L."/>
            <person name="Markowitz V."/>
            <person name="Cheng J.-F."/>
            <person name="Hugenholtz P."/>
            <person name="Woyke T."/>
            <person name="Wu D."/>
            <person name="Spring S."/>
            <person name="Lang E."/>
            <person name="Kopitz M."/>
            <person name="Brambilla E."/>
            <person name="Klenk H.-P."/>
            <person name="Eisen J.A."/>
        </authorList>
    </citation>
    <scope>NUCLEOTIDE SEQUENCE [LARGE SCALE GENOMIC DNA]</scope>
    <source>
        <strain evidence="4">ATCC 23117 / DSM 6794 / NBRC 15988 / NCIMB 1366 / Sio-4</strain>
    </source>
</reference>
<dbReference type="InterPro" id="IPR011250">
    <property type="entry name" value="OMP/PagP_B-barrel"/>
</dbReference>
<evidence type="ECO:0000259" key="2">
    <source>
        <dbReference type="Pfam" id="PF19573"/>
    </source>
</evidence>
<feature type="domain" description="DUF6089" evidence="2">
    <location>
        <begin position="16"/>
        <end position="234"/>
    </location>
</feature>
<proteinExistence type="predicted"/>
<name>I4AN26_BERLS</name>
<dbReference type="AlphaFoldDB" id="I4AN26"/>
<feature type="chain" id="PRO_5003685584" description="DUF6089 domain-containing protein" evidence="1">
    <location>
        <begin position="29"/>
        <end position="239"/>
    </location>
</feature>
<dbReference type="Proteomes" id="UP000006054">
    <property type="component" value="Chromosome"/>
</dbReference>
<dbReference type="EMBL" id="CP003345">
    <property type="protein sequence ID" value="AFM05361.1"/>
    <property type="molecule type" value="Genomic_DNA"/>
</dbReference>
<dbReference type="SUPFAM" id="SSF56925">
    <property type="entry name" value="OMPA-like"/>
    <property type="match status" value="1"/>
</dbReference>
<keyword evidence="1" id="KW-0732">Signal</keyword>
<dbReference type="KEGG" id="fli:Fleli_3020"/>